<protein>
    <submittedName>
        <fullName evidence="2">Tetratricopeptide repeat protein</fullName>
    </submittedName>
</protein>
<organism evidence="2 3">
    <name type="scientific">Xanthomonas campestris pv. badrii</name>
    <dbReference type="NCBI Taxonomy" id="149696"/>
    <lineage>
        <taxon>Bacteria</taxon>
        <taxon>Pseudomonadati</taxon>
        <taxon>Pseudomonadota</taxon>
        <taxon>Gammaproteobacteria</taxon>
        <taxon>Lysobacterales</taxon>
        <taxon>Lysobacteraceae</taxon>
        <taxon>Xanthomonas</taxon>
    </lineage>
</organism>
<dbReference type="EMBL" id="CP051651">
    <property type="protein sequence ID" value="QJD70180.1"/>
    <property type="molecule type" value="Genomic_DNA"/>
</dbReference>
<sequence length="169" mass="17860">MLAGNDEESFAMLRGLLEQDPGCAEAHYLLGAQHAQLGEMDLAEQAFMRALQLSPGLTMARFQLGQLLLVTGRNAEATQLLAPLTESADAIGSYATGLISIANQQIDLAISQLQMGLAQAQPLEALQMDMQALVHMLGSSGTAQGGKPGEVADTLPGASMLLSNYNRYN</sequence>
<dbReference type="SUPFAM" id="SSF48452">
    <property type="entry name" value="TPR-like"/>
    <property type="match status" value="1"/>
</dbReference>
<dbReference type="PROSITE" id="PS50293">
    <property type="entry name" value="TPR_REGION"/>
    <property type="match status" value="1"/>
</dbReference>
<feature type="repeat" description="TPR" evidence="1">
    <location>
        <begin position="24"/>
        <end position="57"/>
    </location>
</feature>
<gene>
    <name evidence="2" type="ORF">HG421_19955</name>
</gene>
<evidence type="ECO:0000313" key="3">
    <source>
        <dbReference type="Proteomes" id="UP000503498"/>
    </source>
</evidence>
<dbReference type="PROSITE" id="PS50005">
    <property type="entry name" value="TPR"/>
    <property type="match status" value="1"/>
</dbReference>
<dbReference type="SMART" id="SM00028">
    <property type="entry name" value="TPR"/>
    <property type="match status" value="1"/>
</dbReference>
<dbReference type="Pfam" id="PF00515">
    <property type="entry name" value="TPR_1"/>
    <property type="match status" value="1"/>
</dbReference>
<reference evidence="2 3" key="2">
    <citation type="submission" date="2020-04" db="EMBL/GenBank/DDBJ databases">
        <authorList>
            <person name="Fomenkov A."/>
            <person name="Anton B.P."/>
            <person name="Roberts R.J."/>
        </authorList>
    </citation>
    <scope>NUCLEOTIDE SEQUENCE [LARGE SCALE GENOMIC DNA]</scope>
    <source>
        <strain evidence="2 3">NEB122</strain>
    </source>
</reference>
<evidence type="ECO:0000256" key="1">
    <source>
        <dbReference type="PROSITE-ProRule" id="PRU00339"/>
    </source>
</evidence>
<dbReference type="AlphaFoldDB" id="A0A7Z2VEL3"/>
<dbReference type="Gene3D" id="1.25.40.10">
    <property type="entry name" value="Tetratricopeptide repeat domain"/>
    <property type="match status" value="1"/>
</dbReference>
<name>A0A7Z2VEL3_XANCA</name>
<evidence type="ECO:0000313" key="2">
    <source>
        <dbReference type="EMBL" id="QJD70180.1"/>
    </source>
</evidence>
<keyword evidence="1" id="KW-0802">TPR repeat</keyword>
<accession>A0A7Z2VEL3</accession>
<proteinExistence type="predicted"/>
<dbReference type="Proteomes" id="UP000503498">
    <property type="component" value="Chromosome"/>
</dbReference>
<dbReference type="InterPro" id="IPR011990">
    <property type="entry name" value="TPR-like_helical_dom_sf"/>
</dbReference>
<dbReference type="InterPro" id="IPR019734">
    <property type="entry name" value="TPR_rpt"/>
</dbReference>
<reference evidence="2 3" key="1">
    <citation type="submission" date="2020-04" db="EMBL/GenBank/DDBJ databases">
        <title>Genome-Wide Identification of 5-Methylcytosine Sites in Bacterial Genomes By High-Throughput Sequencing of MspJI Restriction Fragments.</title>
        <authorList>
            <person name="Wu V."/>
        </authorList>
    </citation>
    <scope>NUCLEOTIDE SEQUENCE [LARGE SCALE GENOMIC DNA]</scope>
    <source>
        <strain evidence="2 3">NEB122</strain>
    </source>
</reference>